<sequence>MSAQAPRSAASHQTASTRTRLPFTRGRTATNWCRKPVDVKDIRFQVLYADIVNIIMPLRLFRCSILDWGFVNLSSRNARIDELPTWPEVPAADSGTGRGVSTPSRILACPFCPIAFNQSTLYGLIWCHTDDKPHRCQLCLMGLLIEENLCLSPSRNMPHDPAASTALKLYNGRYKCTLCGKEFPDRYGVMRHGRTHTGDKPFKCHVCQMDFRQQSHLTQHMRVHTDDRPYQCQFCHMSFKQGSTLNKHLSCHKGDNPYKCHVCSMSFASKTSLGKHLKSHDRAASGRREWSLFRVPLSATGATGVAEGSTRLYSVHDQVKAVVTKEEPYNSTTSTGSEPSRCCFKYTFCSKAFPTQHHLVYHVRVHTGKRLFYCHLCPLPFSQKGPFKEHLLAHNGNKPFQCHVCRATYTFSRNLKAHLQIHKSERPFQCHLCPMDFKVKDLSSRSVRTEEFSNVLAGQK</sequence>
<protein>
    <submittedName>
        <fullName evidence="1">Uncharacterized protein</fullName>
    </submittedName>
</protein>
<reference evidence="1" key="1">
    <citation type="submission" date="2020-05" db="EMBL/GenBank/DDBJ databases">
        <title>Large-scale comparative analyses of tick genomes elucidate their genetic diversity and vector capacities.</title>
        <authorList>
            <person name="Jia N."/>
            <person name="Wang J."/>
            <person name="Shi W."/>
            <person name="Du L."/>
            <person name="Sun Y."/>
            <person name="Zhan W."/>
            <person name="Jiang J."/>
            <person name="Wang Q."/>
            <person name="Zhang B."/>
            <person name="Ji P."/>
            <person name="Sakyi L.B."/>
            <person name="Cui X."/>
            <person name="Yuan T."/>
            <person name="Jiang B."/>
            <person name="Yang W."/>
            <person name="Lam T.T.-Y."/>
            <person name="Chang Q."/>
            <person name="Ding S."/>
            <person name="Wang X."/>
            <person name="Zhu J."/>
            <person name="Ruan X."/>
            <person name="Zhao L."/>
            <person name="Wei J."/>
            <person name="Que T."/>
            <person name="Du C."/>
            <person name="Cheng J."/>
            <person name="Dai P."/>
            <person name="Han X."/>
            <person name="Huang E."/>
            <person name="Gao Y."/>
            <person name="Liu J."/>
            <person name="Shao H."/>
            <person name="Ye R."/>
            <person name="Li L."/>
            <person name="Wei W."/>
            <person name="Wang X."/>
            <person name="Wang C."/>
            <person name="Yang T."/>
            <person name="Huo Q."/>
            <person name="Li W."/>
            <person name="Guo W."/>
            <person name="Chen H."/>
            <person name="Zhou L."/>
            <person name="Ni X."/>
            <person name="Tian J."/>
            <person name="Zhou Y."/>
            <person name="Sheng Y."/>
            <person name="Liu T."/>
            <person name="Pan Y."/>
            <person name="Xia L."/>
            <person name="Li J."/>
            <person name="Zhao F."/>
            <person name="Cao W."/>
        </authorList>
    </citation>
    <scope>NUCLEOTIDE SEQUENCE</scope>
    <source>
        <strain evidence="1">Hyas-2018</strain>
    </source>
</reference>
<comment type="caution">
    <text evidence="1">The sequence shown here is derived from an EMBL/GenBank/DDBJ whole genome shotgun (WGS) entry which is preliminary data.</text>
</comment>
<evidence type="ECO:0000313" key="1">
    <source>
        <dbReference type="EMBL" id="KAH6922014.1"/>
    </source>
</evidence>
<organism evidence="1 2">
    <name type="scientific">Hyalomma asiaticum</name>
    <name type="common">Tick</name>
    <dbReference type="NCBI Taxonomy" id="266040"/>
    <lineage>
        <taxon>Eukaryota</taxon>
        <taxon>Metazoa</taxon>
        <taxon>Ecdysozoa</taxon>
        <taxon>Arthropoda</taxon>
        <taxon>Chelicerata</taxon>
        <taxon>Arachnida</taxon>
        <taxon>Acari</taxon>
        <taxon>Parasitiformes</taxon>
        <taxon>Ixodida</taxon>
        <taxon>Ixodoidea</taxon>
        <taxon>Ixodidae</taxon>
        <taxon>Hyalomminae</taxon>
        <taxon>Hyalomma</taxon>
    </lineage>
</organism>
<dbReference type="EMBL" id="CM023489">
    <property type="protein sequence ID" value="KAH6922014.1"/>
    <property type="molecule type" value="Genomic_DNA"/>
</dbReference>
<evidence type="ECO:0000313" key="2">
    <source>
        <dbReference type="Proteomes" id="UP000821845"/>
    </source>
</evidence>
<proteinExistence type="predicted"/>
<gene>
    <name evidence="1" type="ORF">HPB50_007546</name>
</gene>
<accession>A0ACB7RNE9</accession>
<dbReference type="Proteomes" id="UP000821845">
    <property type="component" value="Chromosome 9"/>
</dbReference>
<name>A0ACB7RNE9_HYAAI</name>
<keyword evidence="2" id="KW-1185">Reference proteome</keyword>